<dbReference type="RefSeq" id="WP_166329542.1">
    <property type="nucleotide sequence ID" value="NZ_CP049933.1"/>
</dbReference>
<name>A0ABX6JV70_9MICO</name>
<keyword evidence="1" id="KW-0560">Oxidoreductase</keyword>
<evidence type="ECO:0000313" key="3">
    <source>
        <dbReference type="Proteomes" id="UP000503441"/>
    </source>
</evidence>
<dbReference type="InterPro" id="IPR042204">
    <property type="entry name" value="2Fe-2S-bd_N"/>
</dbReference>
<sequence>MSTLPGENTEAAAQVQASFCGEPLTAEAGSSVAAALLASGQPAWRTTRDGKPRGLFCGIGVCFDCVVEIDGESGQRACMIPLQEGMQIRPSRGPGQEADA</sequence>
<dbReference type="InterPro" id="IPR036010">
    <property type="entry name" value="2Fe-2S_ferredoxin-like_sf"/>
</dbReference>
<dbReference type="SUPFAM" id="SSF54292">
    <property type="entry name" value="2Fe-2S ferredoxin-like"/>
    <property type="match status" value="1"/>
</dbReference>
<gene>
    <name evidence="2" type="ORF">G7066_05120</name>
</gene>
<protein>
    <submittedName>
        <fullName evidence="2">(2Fe-2S)-binding protein</fullName>
    </submittedName>
</protein>
<accession>A0ABX6JV70</accession>
<dbReference type="Gene3D" id="3.10.20.440">
    <property type="entry name" value="2Fe-2S iron-sulphur cluster binding domain, sarcosine oxidase, alpha subunit, N-terminal domain"/>
    <property type="match status" value="1"/>
</dbReference>
<evidence type="ECO:0000256" key="1">
    <source>
        <dbReference type="ARBA" id="ARBA00023002"/>
    </source>
</evidence>
<dbReference type="EMBL" id="CP049933">
    <property type="protein sequence ID" value="QIM18193.1"/>
    <property type="molecule type" value="Genomic_DNA"/>
</dbReference>
<evidence type="ECO:0000313" key="2">
    <source>
        <dbReference type="EMBL" id="QIM18193.1"/>
    </source>
</evidence>
<dbReference type="Pfam" id="PF13510">
    <property type="entry name" value="Fer2_4"/>
    <property type="match status" value="1"/>
</dbReference>
<keyword evidence="3" id="KW-1185">Reference proteome</keyword>
<organism evidence="2 3">
    <name type="scientific">Leucobacter coleopterorum</name>
    <dbReference type="NCBI Taxonomy" id="2714933"/>
    <lineage>
        <taxon>Bacteria</taxon>
        <taxon>Bacillati</taxon>
        <taxon>Actinomycetota</taxon>
        <taxon>Actinomycetes</taxon>
        <taxon>Micrococcales</taxon>
        <taxon>Microbacteriaceae</taxon>
        <taxon>Leucobacter</taxon>
    </lineage>
</organism>
<reference evidence="2 3" key="1">
    <citation type="submission" date="2020-03" db="EMBL/GenBank/DDBJ databases">
        <title>Leucobacter sp. nov., isolated from beetles.</title>
        <authorList>
            <person name="Hyun D.-W."/>
            <person name="Bae J.-W."/>
        </authorList>
    </citation>
    <scope>NUCLEOTIDE SEQUENCE [LARGE SCALE GENOMIC DNA]</scope>
    <source>
        <strain evidence="2 3">HDW9A</strain>
    </source>
</reference>
<dbReference type="Proteomes" id="UP000503441">
    <property type="component" value="Chromosome"/>
</dbReference>
<proteinExistence type="predicted"/>